<evidence type="ECO:0000256" key="3">
    <source>
        <dbReference type="ARBA" id="ARBA00022475"/>
    </source>
</evidence>
<accession>A0A426DM25</accession>
<dbReference type="Proteomes" id="UP000274920">
    <property type="component" value="Unassembled WGS sequence"/>
</dbReference>
<comment type="subcellular location">
    <subcellularLocation>
        <location evidence="1">Cell membrane</location>
        <topology evidence="1">Multi-pass membrane protein</topology>
    </subcellularLocation>
</comment>
<feature type="transmembrane region" description="Helical" evidence="9">
    <location>
        <begin position="255"/>
        <end position="280"/>
    </location>
</feature>
<feature type="transmembrane region" description="Helical" evidence="9">
    <location>
        <begin position="46"/>
        <end position="67"/>
    </location>
</feature>
<evidence type="ECO:0000256" key="9">
    <source>
        <dbReference type="SAM" id="Phobius"/>
    </source>
</evidence>
<feature type="transmembrane region" description="Helical" evidence="9">
    <location>
        <begin position="187"/>
        <end position="204"/>
    </location>
</feature>
<evidence type="ECO:0000256" key="2">
    <source>
        <dbReference type="ARBA" id="ARBA00022448"/>
    </source>
</evidence>
<evidence type="ECO:0000256" key="4">
    <source>
        <dbReference type="ARBA" id="ARBA00022597"/>
    </source>
</evidence>
<dbReference type="PANTHER" id="PTHR37324">
    <property type="entry name" value="PTS SYSTEM GALACTITOL-SPECIFIC EIIC COMPONENT"/>
    <property type="match status" value="1"/>
</dbReference>
<dbReference type="RefSeq" id="WP_125129013.1">
    <property type="nucleotide sequence ID" value="NZ_RHJS01000002.1"/>
</dbReference>
<evidence type="ECO:0000256" key="8">
    <source>
        <dbReference type="ARBA" id="ARBA00023136"/>
    </source>
</evidence>
<dbReference type="PIRSF" id="PIRSF006304">
    <property type="entry name" value="GatC"/>
    <property type="match status" value="1"/>
</dbReference>
<evidence type="ECO:0000256" key="1">
    <source>
        <dbReference type="ARBA" id="ARBA00004651"/>
    </source>
</evidence>
<organism evidence="10 11">
    <name type="scientific">Schaedlerella arabinosiphila</name>
    <dbReference type="NCBI Taxonomy" id="2044587"/>
    <lineage>
        <taxon>Bacteria</taxon>
        <taxon>Bacillati</taxon>
        <taxon>Bacillota</taxon>
        <taxon>Clostridia</taxon>
        <taxon>Lachnospirales</taxon>
        <taxon>Lachnospiraceae</taxon>
        <taxon>Schaedlerella</taxon>
    </lineage>
</organism>
<dbReference type="PANTHER" id="PTHR37324:SF2">
    <property type="entry name" value="PTS SYSTEM GALACTITOL-SPECIFIC EIIC COMPONENT"/>
    <property type="match status" value="1"/>
</dbReference>
<evidence type="ECO:0000313" key="10">
    <source>
        <dbReference type="EMBL" id="RRK33806.1"/>
    </source>
</evidence>
<dbReference type="Pfam" id="PF03611">
    <property type="entry name" value="EIIC-GAT"/>
    <property type="match status" value="1"/>
</dbReference>
<feature type="transmembrane region" description="Helical" evidence="9">
    <location>
        <begin position="311"/>
        <end position="336"/>
    </location>
</feature>
<evidence type="ECO:0000256" key="6">
    <source>
        <dbReference type="ARBA" id="ARBA00022692"/>
    </source>
</evidence>
<keyword evidence="7 9" id="KW-1133">Transmembrane helix</keyword>
<comment type="caution">
    <text evidence="10">The sequence shown here is derived from an EMBL/GenBank/DDBJ whole genome shotgun (WGS) entry which is preliminary data.</text>
</comment>
<feature type="transmembrane region" description="Helical" evidence="9">
    <location>
        <begin position="440"/>
        <end position="460"/>
    </location>
</feature>
<keyword evidence="2" id="KW-0813">Transport</keyword>
<evidence type="ECO:0000313" key="11">
    <source>
        <dbReference type="Proteomes" id="UP000274920"/>
    </source>
</evidence>
<keyword evidence="6 9" id="KW-0812">Transmembrane</keyword>
<feature type="transmembrane region" description="Helical" evidence="9">
    <location>
        <begin position="14"/>
        <end position="34"/>
    </location>
</feature>
<reference evidence="10" key="1">
    <citation type="submission" date="2018-10" db="EMBL/GenBank/DDBJ databases">
        <title>Schaedlerella arabinophila gen. nov. sp. nov., isolated from the mouse intestinal tract and comparative analysis with the genome of the closely related altered Schaedler flora strain ASF502.</title>
        <authorList>
            <person name="Miyake S."/>
            <person name="Soh M."/>
            <person name="Seedorf H."/>
        </authorList>
    </citation>
    <scope>NUCLEOTIDE SEQUENCE [LARGE SCALE GENOMIC DNA]</scope>
    <source>
        <strain evidence="10">DSM 106076</strain>
    </source>
</reference>
<name>A0A426DM25_9FIRM</name>
<keyword evidence="11" id="KW-1185">Reference proteome</keyword>
<dbReference type="GO" id="GO:0009401">
    <property type="term" value="P:phosphoenolpyruvate-dependent sugar phosphotransferase system"/>
    <property type="evidence" value="ECO:0007669"/>
    <property type="project" value="UniProtKB-KW"/>
</dbReference>
<keyword evidence="5" id="KW-0598">Phosphotransferase system</keyword>
<gene>
    <name evidence="10" type="ORF">EBB54_22405</name>
</gene>
<keyword evidence="4 10" id="KW-0762">Sugar transport</keyword>
<sequence length="486" mass="52164">MQALLQIGNAFNNVMGIFGSTIIVPIIIFIISMCMRVGVKKSFQGAVYMAVGLTLFNAVLGVLMSAITPYVTAMADNVGISLPYIDIGWQGASVVVYSNTLGYIYLVLGLGLNLILFALKLVDTFQPTDIWNYYQFVFWAVIVQFTTGSFALGVAAAVVCNLVVLLIADIIAPSLQEFNGYDNLTLTSVPQGGAPFAMIVRWVVMKLKIKTRPISAESLQEKFGFWGEPLSIGLVVGILIAVLGSTQNLGEVGTWAGILATAITIAGVMVIYPSVSGLFVKGLIPLSQSMQARARAGQTNRKFFHVAMDPAVFFGNGDNMAAALILIPIVFFTSLVMPGNKILMLADIPAMAFMTAGLIFVFRGDILMTIISGTIWFNIANILNSDVCAAFTKAAESAGVASQMSSVADAFSQGLGIASWTVGTNPVLYLVYKAFSAEGIMRIAGIALVLAAYACIYLSFRKDKKKWWMAAGASEEYLTERGYIES</sequence>
<dbReference type="EMBL" id="RHJS01000002">
    <property type="protein sequence ID" value="RRK33806.1"/>
    <property type="molecule type" value="Genomic_DNA"/>
</dbReference>
<protein>
    <submittedName>
        <fullName evidence="10">PTS sugar transporter subunit IIC</fullName>
    </submittedName>
</protein>
<keyword evidence="3" id="KW-1003">Cell membrane</keyword>
<dbReference type="GO" id="GO:0015577">
    <property type="term" value="F:galactitol transmembrane transporter activity"/>
    <property type="evidence" value="ECO:0007669"/>
    <property type="project" value="InterPro"/>
</dbReference>
<evidence type="ECO:0000256" key="5">
    <source>
        <dbReference type="ARBA" id="ARBA00022683"/>
    </source>
</evidence>
<feature type="transmembrane region" description="Helical" evidence="9">
    <location>
        <begin position="103"/>
        <end position="122"/>
    </location>
</feature>
<evidence type="ECO:0000256" key="7">
    <source>
        <dbReference type="ARBA" id="ARBA00022989"/>
    </source>
</evidence>
<dbReference type="GO" id="GO:0005886">
    <property type="term" value="C:plasma membrane"/>
    <property type="evidence" value="ECO:0007669"/>
    <property type="project" value="UniProtKB-SubCell"/>
</dbReference>
<proteinExistence type="predicted"/>
<keyword evidence="8 9" id="KW-0472">Membrane</keyword>
<feature type="transmembrane region" description="Helical" evidence="9">
    <location>
        <begin position="342"/>
        <end position="362"/>
    </location>
</feature>
<feature type="transmembrane region" description="Helical" evidence="9">
    <location>
        <begin position="134"/>
        <end position="167"/>
    </location>
</feature>
<feature type="transmembrane region" description="Helical" evidence="9">
    <location>
        <begin position="225"/>
        <end position="243"/>
    </location>
</feature>
<dbReference type="InterPro" id="IPR013853">
    <property type="entry name" value="EIIC-GAT"/>
</dbReference>
<dbReference type="InterPro" id="IPR004703">
    <property type="entry name" value="PTS_sugar-sp_permease"/>
</dbReference>
<dbReference type="AlphaFoldDB" id="A0A426DM25"/>